<keyword evidence="1" id="KW-0853">WD repeat</keyword>
<dbReference type="PROSITE" id="PS50082">
    <property type="entry name" value="WD_REPEATS_2"/>
    <property type="match status" value="1"/>
</dbReference>
<comment type="caution">
    <text evidence="4">The sequence shown here is derived from an EMBL/GenBank/DDBJ whole genome shotgun (WGS) entry which is preliminary data.</text>
</comment>
<dbReference type="RefSeq" id="WP_387417002.1">
    <property type="nucleotide sequence ID" value="NZ_JBIASD010000036.1"/>
</dbReference>
<keyword evidence="2" id="KW-0472">Membrane</keyword>
<dbReference type="SUPFAM" id="SSF69322">
    <property type="entry name" value="Tricorn protease domain 2"/>
    <property type="match status" value="1"/>
</dbReference>
<feature type="domain" description="Novel STAND NTPase 1" evidence="3">
    <location>
        <begin position="177"/>
        <end position="445"/>
    </location>
</feature>
<evidence type="ECO:0000313" key="4">
    <source>
        <dbReference type="EMBL" id="MFF3670791.1"/>
    </source>
</evidence>
<dbReference type="PANTHER" id="PTHR19879:SF9">
    <property type="entry name" value="TRANSCRIPTION INITIATION FACTOR TFIID SUBUNIT 5"/>
    <property type="match status" value="1"/>
</dbReference>
<dbReference type="Pfam" id="PF20703">
    <property type="entry name" value="nSTAND1"/>
    <property type="match status" value="2"/>
</dbReference>
<keyword evidence="5" id="KW-1185">Reference proteome</keyword>
<dbReference type="Pfam" id="PF00400">
    <property type="entry name" value="WD40"/>
    <property type="match status" value="1"/>
</dbReference>
<evidence type="ECO:0000256" key="2">
    <source>
        <dbReference type="SAM" id="Phobius"/>
    </source>
</evidence>
<dbReference type="Proteomes" id="UP001602013">
    <property type="component" value="Unassembled WGS sequence"/>
</dbReference>
<dbReference type="SUPFAM" id="SSF63829">
    <property type="entry name" value="Calcium-dependent phosphotriesterase"/>
    <property type="match status" value="1"/>
</dbReference>
<dbReference type="EMBL" id="JBIASD010000036">
    <property type="protein sequence ID" value="MFF3670791.1"/>
    <property type="molecule type" value="Genomic_DNA"/>
</dbReference>
<feature type="repeat" description="WD" evidence="1">
    <location>
        <begin position="1132"/>
        <end position="1173"/>
    </location>
</feature>
<feature type="domain" description="Novel STAND NTPase 1" evidence="3">
    <location>
        <begin position="101"/>
        <end position="163"/>
    </location>
</feature>
<dbReference type="PROSITE" id="PS50294">
    <property type="entry name" value="WD_REPEATS_REGION"/>
    <property type="match status" value="1"/>
</dbReference>
<dbReference type="InterPro" id="IPR027417">
    <property type="entry name" value="P-loop_NTPase"/>
</dbReference>
<gene>
    <name evidence="4" type="ORF">ACFYXI_34905</name>
</gene>
<reference evidence="4 5" key="1">
    <citation type="submission" date="2024-10" db="EMBL/GenBank/DDBJ databases">
        <title>The Natural Products Discovery Center: Release of the First 8490 Sequenced Strains for Exploring Actinobacteria Biosynthetic Diversity.</title>
        <authorList>
            <person name="Kalkreuter E."/>
            <person name="Kautsar S.A."/>
            <person name="Yang D."/>
            <person name="Bader C.D."/>
            <person name="Teijaro C.N."/>
            <person name="Fluegel L."/>
            <person name="Davis C.M."/>
            <person name="Simpson J.R."/>
            <person name="Lauterbach L."/>
            <person name="Steele A.D."/>
            <person name="Gui C."/>
            <person name="Meng S."/>
            <person name="Li G."/>
            <person name="Viehrig K."/>
            <person name="Ye F."/>
            <person name="Su P."/>
            <person name="Kiefer A.F."/>
            <person name="Nichols A."/>
            <person name="Cepeda A.J."/>
            <person name="Yan W."/>
            <person name="Fan B."/>
            <person name="Jiang Y."/>
            <person name="Adhikari A."/>
            <person name="Zheng C.-J."/>
            <person name="Schuster L."/>
            <person name="Cowan T.M."/>
            <person name="Smanski M.J."/>
            <person name="Chevrette M.G."/>
            <person name="De Carvalho L.P.S."/>
            <person name="Shen B."/>
        </authorList>
    </citation>
    <scope>NUCLEOTIDE SEQUENCE [LARGE SCALE GENOMIC DNA]</scope>
    <source>
        <strain evidence="4 5">NPDC002173</strain>
    </source>
</reference>
<dbReference type="Gene3D" id="2.130.10.10">
    <property type="entry name" value="YVTN repeat-like/Quinoprotein amine dehydrogenase"/>
    <property type="match status" value="2"/>
</dbReference>
<accession>A0ABW6T0N9</accession>
<dbReference type="InterPro" id="IPR049052">
    <property type="entry name" value="nSTAND1"/>
</dbReference>
<dbReference type="SMART" id="SM00320">
    <property type="entry name" value="WD40"/>
    <property type="match status" value="4"/>
</dbReference>
<evidence type="ECO:0000259" key="3">
    <source>
        <dbReference type="Pfam" id="PF20703"/>
    </source>
</evidence>
<dbReference type="SUPFAM" id="SSF52540">
    <property type="entry name" value="P-loop containing nucleoside triphosphate hydrolases"/>
    <property type="match status" value="1"/>
</dbReference>
<evidence type="ECO:0000313" key="5">
    <source>
        <dbReference type="Proteomes" id="UP001602013"/>
    </source>
</evidence>
<keyword evidence="2" id="KW-0812">Transmembrane</keyword>
<dbReference type="InterPro" id="IPR001680">
    <property type="entry name" value="WD40_rpt"/>
</dbReference>
<protein>
    <recommendedName>
        <fullName evidence="3">Novel STAND NTPase 1 domain-containing protein</fullName>
    </recommendedName>
</protein>
<keyword evidence="2" id="KW-1133">Transmembrane helix</keyword>
<organism evidence="4 5">
    <name type="scientific">Microtetraspora malaysiensis</name>
    <dbReference type="NCBI Taxonomy" id="161358"/>
    <lineage>
        <taxon>Bacteria</taxon>
        <taxon>Bacillati</taxon>
        <taxon>Actinomycetota</taxon>
        <taxon>Actinomycetes</taxon>
        <taxon>Streptosporangiales</taxon>
        <taxon>Streptosporangiaceae</taxon>
        <taxon>Microtetraspora</taxon>
    </lineage>
</organism>
<evidence type="ECO:0000256" key="1">
    <source>
        <dbReference type="PROSITE-ProRule" id="PRU00221"/>
    </source>
</evidence>
<dbReference type="PANTHER" id="PTHR19879">
    <property type="entry name" value="TRANSCRIPTION INITIATION FACTOR TFIID"/>
    <property type="match status" value="1"/>
</dbReference>
<dbReference type="InterPro" id="IPR015943">
    <property type="entry name" value="WD40/YVTN_repeat-like_dom_sf"/>
</dbReference>
<name>A0ABW6T0N9_9ACTN</name>
<proteinExistence type="predicted"/>
<sequence>MGRRERPVDPADGPVAAFAVELRKLRQEAGSPSYRAMAAQVHFSSATLAAAAAGDKLATLPVTLAYVEACGGDRQEWQARWEEVCASALETAASGAAVQAPYRGLARFETADQAYFFGRGALVERLATLVGAHRFVMVVGPSGSGKSSLLRAGLVPALQPRTVSVATPAAHLEQPHPGGAEVVVVDQFEETFTLCQDPAARQAFINALMTLGQDEDGTRVVLAVRADFFGHCAHHPELIEAVRDSTILVGPMSPAELREAIVKPAAEAGLIVQRELTARLVEEVTGQPGGLPLMSHALLETWRRRHGKALTMQAYEAAGGIDGAVAHTAEEMYAALTVAEQQRLRHLLLRMITPGEAGNQDTRRPVARAELVTGQRGDSGPLLLERLAAARLITLDDDTADLAHEALMTAWPRLRDWVEEDRERLRVHRRLTEAATAWQDHARDPGTLYRGLQLATAREHLTEHLDALTPEERAFLEAGTAAHHRARRRRRLRALFLSVVVTLALVAASLAWQQNMAGSRQQREVHARRISGTAESLRQSDPRLAMQLSLAAWRLADLPETRAALLTASRQAQQDTFTDPDPAPATMRWLSTDGRSLISVSASQITRWDLDTRRAVSAAPGPAGRLPDAALGMGDARWLPLLHRRPKNTNVTLWDMTTGHHDPSPLDTANQGVEVSHSGGHVIVYHADGSRYRVRVWDLATRAKILQVSTSRKKSGPNRGGTVRGVATARMRGREDIETDAPDATISANGKVMALCVPGAPIQLWNLDDGHRITASWAPTLSARQCREERLFLAPDGQRLLLAEDGRVRLWHLPDGKEAAALAARDVYEVGFSRDGSFLATAGTDELLVWRLSQTDDPLFRHPLGGERAFDLRIDPATDRIRYLAGALTGSISSTMTTVRTLQLNAVADSGWQDEIANYATFSPDGHRLAITYDNRVELRDGTSGQRLPGPPPLPCPATTPGMPGCLAIAAFRRDGRVLAYSDVLQAPPFRAWLWDLDGRRVSATSPPLPQGKGLAFAGDSLLIGGMPVAGDDASTFSTTSVWDPVKGRISATVPVISGRLAVDPTERLLVSSQGHIADLAAGVPIRREGRVGVASALAFSPYGRFLAAGKGSGQTALWDGKVRSHLGTLTSTTSAAAVTALAFSPDARMLAVGMTNGTIQLWDTETRQPMGAPITTPGSMVLAMVLRGNALYVAGGHIPYQRFDLTPAAAATTICNRAGEGLTPENWAIYFPGYPYQPTCGDNGPPLGSVR</sequence>
<dbReference type="Gene3D" id="3.40.50.300">
    <property type="entry name" value="P-loop containing nucleotide triphosphate hydrolases"/>
    <property type="match status" value="1"/>
</dbReference>
<feature type="transmembrane region" description="Helical" evidence="2">
    <location>
        <begin position="494"/>
        <end position="512"/>
    </location>
</feature>